<dbReference type="PANTHER" id="PTHR42862">
    <property type="entry name" value="DELTA-1-PYRROLINE-5-CARBOXYLATE DEHYDROGENASE 1, ISOFORM A-RELATED"/>
    <property type="match status" value="1"/>
</dbReference>
<proteinExistence type="predicted"/>
<keyword evidence="1" id="KW-0560">Oxidoreductase</keyword>
<dbReference type="Pfam" id="PF00171">
    <property type="entry name" value="Aldedh"/>
    <property type="match status" value="1"/>
</dbReference>
<protein>
    <recommendedName>
        <fullName evidence="3">Aldehyde dehydrogenase domain-containing protein</fullName>
    </recommendedName>
</protein>
<dbReference type="AlphaFoldDB" id="A0A382WY82"/>
<sequence>MNDVIIEIPSAVNEPVKDYEPGSSERNNLKTKLAEMENEFYEIPIIVGGQEIYTGNKGTCRKPHNHKHILSEYHKAGPKEIQQAIDVAMNAWKTWSNLSLNERTTIFRRAAELLAGPWRDTINAATMLNQSKNVYQAEIDSACELIDFFNFNSQFAENICSNQPLISPDGIKNSLEYRALEGFI</sequence>
<dbReference type="InterPro" id="IPR050485">
    <property type="entry name" value="Proline_metab_enzyme"/>
</dbReference>
<dbReference type="SUPFAM" id="SSF53720">
    <property type="entry name" value="ALDH-like"/>
    <property type="match status" value="1"/>
</dbReference>
<evidence type="ECO:0000259" key="3">
    <source>
        <dbReference type="Pfam" id="PF00171"/>
    </source>
</evidence>
<dbReference type="InterPro" id="IPR016162">
    <property type="entry name" value="Ald_DH_N"/>
</dbReference>
<dbReference type="InterPro" id="IPR016161">
    <property type="entry name" value="Ald_DH/histidinol_DH"/>
</dbReference>
<feature type="non-terminal residue" evidence="4">
    <location>
        <position position="184"/>
    </location>
</feature>
<dbReference type="PANTHER" id="PTHR42862:SF1">
    <property type="entry name" value="DELTA-1-PYRROLINE-5-CARBOXYLATE DEHYDROGENASE 2, ISOFORM A-RELATED"/>
    <property type="match status" value="1"/>
</dbReference>
<organism evidence="4">
    <name type="scientific">marine metagenome</name>
    <dbReference type="NCBI Taxonomy" id="408172"/>
    <lineage>
        <taxon>unclassified sequences</taxon>
        <taxon>metagenomes</taxon>
        <taxon>ecological metagenomes</taxon>
    </lineage>
</organism>
<dbReference type="GO" id="GO:0010133">
    <property type="term" value="P:L-proline catabolic process to L-glutamate"/>
    <property type="evidence" value="ECO:0007669"/>
    <property type="project" value="TreeGrafter"/>
</dbReference>
<evidence type="ECO:0000313" key="4">
    <source>
        <dbReference type="EMBL" id="SVD63896.1"/>
    </source>
</evidence>
<feature type="domain" description="Aldehyde dehydrogenase" evidence="3">
    <location>
        <begin position="60"/>
        <end position="161"/>
    </location>
</feature>
<dbReference type="GO" id="GO:0003842">
    <property type="term" value="F:L-glutamate gamma-semialdehyde dehydrogenase activity"/>
    <property type="evidence" value="ECO:0007669"/>
    <property type="project" value="TreeGrafter"/>
</dbReference>
<keyword evidence="2" id="KW-0520">NAD</keyword>
<evidence type="ECO:0000256" key="2">
    <source>
        <dbReference type="ARBA" id="ARBA00023027"/>
    </source>
</evidence>
<dbReference type="GO" id="GO:0009898">
    <property type="term" value="C:cytoplasmic side of plasma membrane"/>
    <property type="evidence" value="ECO:0007669"/>
    <property type="project" value="TreeGrafter"/>
</dbReference>
<accession>A0A382WY82</accession>
<dbReference type="Gene3D" id="3.40.605.10">
    <property type="entry name" value="Aldehyde Dehydrogenase, Chain A, domain 1"/>
    <property type="match status" value="1"/>
</dbReference>
<dbReference type="EMBL" id="UINC01163534">
    <property type="protein sequence ID" value="SVD63896.1"/>
    <property type="molecule type" value="Genomic_DNA"/>
</dbReference>
<name>A0A382WY82_9ZZZZ</name>
<gene>
    <name evidence="4" type="ORF">METZ01_LOCUS416750</name>
</gene>
<reference evidence="4" key="1">
    <citation type="submission" date="2018-05" db="EMBL/GenBank/DDBJ databases">
        <authorList>
            <person name="Lanie J.A."/>
            <person name="Ng W.-L."/>
            <person name="Kazmierczak K.M."/>
            <person name="Andrzejewski T.M."/>
            <person name="Davidsen T.M."/>
            <person name="Wayne K.J."/>
            <person name="Tettelin H."/>
            <person name="Glass J.I."/>
            <person name="Rusch D."/>
            <person name="Podicherti R."/>
            <person name="Tsui H.-C.T."/>
            <person name="Winkler M.E."/>
        </authorList>
    </citation>
    <scope>NUCLEOTIDE SEQUENCE</scope>
</reference>
<dbReference type="InterPro" id="IPR015590">
    <property type="entry name" value="Aldehyde_DH_dom"/>
</dbReference>
<evidence type="ECO:0000256" key="1">
    <source>
        <dbReference type="ARBA" id="ARBA00023002"/>
    </source>
</evidence>